<protein>
    <submittedName>
        <fullName evidence="2">Uncharacterized protein</fullName>
    </submittedName>
</protein>
<evidence type="ECO:0000313" key="2">
    <source>
        <dbReference type="EMBL" id="KZT25381.1"/>
    </source>
</evidence>
<evidence type="ECO:0000256" key="1">
    <source>
        <dbReference type="SAM" id="MobiDB-lite"/>
    </source>
</evidence>
<dbReference type="EMBL" id="KV425572">
    <property type="protein sequence ID" value="KZT25381.1"/>
    <property type="molecule type" value="Genomic_DNA"/>
</dbReference>
<evidence type="ECO:0000313" key="3">
    <source>
        <dbReference type="Proteomes" id="UP000076761"/>
    </source>
</evidence>
<proteinExistence type="predicted"/>
<accession>A0A165SMB3</accession>
<sequence length="266" mass="29544">MCGGLYELKEWEDKKSRRLMDNPTNSAIYIDGTPTGNITDKDVQVSWSHKEFEYVVAFIGYNDLGSLKPRARGGEKKSVAGCQIVPSLNGFVLDQPIIGFIATVSGVGSNDRGLPLWTGSKATCLGRDTFDPAGVPYDRMQGDVELAVDLAENNYLVQKDIEPSQMTDKHVEEIRKEASVDGTNKLRELAKGTMRAESRTSSSEGETELDGRVEGLDHKADYLQARVDSERKTAAEQKARENVIVYTNVTSRRLWSIGKKKVPKRR</sequence>
<name>A0A165SMB3_9AGAM</name>
<gene>
    <name evidence="2" type="ORF">NEOLEDRAFT_1178482</name>
</gene>
<dbReference type="Proteomes" id="UP000076761">
    <property type="component" value="Unassembled WGS sequence"/>
</dbReference>
<feature type="region of interest" description="Disordered" evidence="1">
    <location>
        <begin position="191"/>
        <end position="215"/>
    </location>
</feature>
<dbReference type="InParanoid" id="A0A165SMB3"/>
<keyword evidence="3" id="KW-1185">Reference proteome</keyword>
<dbReference type="AlphaFoldDB" id="A0A165SMB3"/>
<organism evidence="2 3">
    <name type="scientific">Neolentinus lepideus HHB14362 ss-1</name>
    <dbReference type="NCBI Taxonomy" id="1314782"/>
    <lineage>
        <taxon>Eukaryota</taxon>
        <taxon>Fungi</taxon>
        <taxon>Dikarya</taxon>
        <taxon>Basidiomycota</taxon>
        <taxon>Agaricomycotina</taxon>
        <taxon>Agaricomycetes</taxon>
        <taxon>Gloeophyllales</taxon>
        <taxon>Gloeophyllaceae</taxon>
        <taxon>Neolentinus</taxon>
    </lineage>
</organism>
<reference evidence="2 3" key="1">
    <citation type="journal article" date="2016" name="Mol. Biol. Evol.">
        <title>Comparative Genomics of Early-Diverging Mushroom-Forming Fungi Provides Insights into the Origins of Lignocellulose Decay Capabilities.</title>
        <authorList>
            <person name="Nagy L.G."/>
            <person name="Riley R."/>
            <person name="Tritt A."/>
            <person name="Adam C."/>
            <person name="Daum C."/>
            <person name="Floudas D."/>
            <person name="Sun H."/>
            <person name="Yadav J.S."/>
            <person name="Pangilinan J."/>
            <person name="Larsson K.H."/>
            <person name="Matsuura K."/>
            <person name="Barry K."/>
            <person name="Labutti K."/>
            <person name="Kuo R."/>
            <person name="Ohm R.A."/>
            <person name="Bhattacharya S.S."/>
            <person name="Shirouzu T."/>
            <person name="Yoshinaga Y."/>
            <person name="Martin F.M."/>
            <person name="Grigoriev I.V."/>
            <person name="Hibbett D.S."/>
        </authorList>
    </citation>
    <scope>NUCLEOTIDE SEQUENCE [LARGE SCALE GENOMIC DNA]</scope>
    <source>
        <strain evidence="2 3">HHB14362 ss-1</strain>
    </source>
</reference>